<reference evidence="2 3" key="1">
    <citation type="submission" date="2018-10" db="EMBL/GenBank/DDBJ databases">
        <title>Draft genome sequence of the microsporidian Tubulinosema ratisbonensis.</title>
        <authorList>
            <person name="Polonais V."/>
            <person name="Peyretaillade E."/>
            <person name="Niehus S."/>
            <person name="Wawrzyniak I."/>
            <person name="Franchet A."/>
            <person name="Gaspin C."/>
            <person name="Reichstadt M."/>
            <person name="Belser C."/>
            <person name="Labadie K."/>
            <person name="Delbac F."/>
            <person name="Ferrandon D."/>
        </authorList>
    </citation>
    <scope>NUCLEOTIDE SEQUENCE [LARGE SCALE GENOMIC DNA]</scope>
    <source>
        <strain evidence="2 3">Franzen</strain>
    </source>
</reference>
<evidence type="ECO:0000256" key="1">
    <source>
        <dbReference type="SAM" id="MobiDB-lite"/>
    </source>
</evidence>
<evidence type="ECO:0000313" key="3">
    <source>
        <dbReference type="Proteomes" id="UP000282876"/>
    </source>
</evidence>
<feature type="region of interest" description="Disordered" evidence="1">
    <location>
        <begin position="80"/>
        <end position="119"/>
    </location>
</feature>
<gene>
    <name evidence="2" type="ORF">TUBRATIS_23460</name>
</gene>
<keyword evidence="3" id="KW-1185">Reference proteome</keyword>
<dbReference type="VEuPathDB" id="MicrosporidiaDB:TUBRATIS_23460"/>
<evidence type="ECO:0000313" key="2">
    <source>
        <dbReference type="EMBL" id="RVD91200.1"/>
    </source>
</evidence>
<protein>
    <submittedName>
        <fullName evidence="2">Uncharacterized protein</fullName>
    </submittedName>
</protein>
<feature type="non-terminal residue" evidence="2">
    <location>
        <position position="257"/>
    </location>
</feature>
<dbReference type="AlphaFoldDB" id="A0A437AJ59"/>
<proteinExistence type="predicted"/>
<dbReference type="Proteomes" id="UP000282876">
    <property type="component" value="Unassembled WGS sequence"/>
</dbReference>
<sequence>MLFFHTLNICLTARTTIIKWRPVSDADSIAVTFLDDEITETFNGVEYKERFKKEFIPYAVSSENDEEPDSKKEALIILDEDNQPSVTTEQNTKEDLSLNCKPSDYSPPNKHDKKLSSSSKLKKRFGSLLNLSKSRPIHSSFMSLYKPESKTDLDTQDTFDTQSLYEKRYNSLQKSISRRFGSMNFFPTRYDSSDEFYGSFVQPTEAINPKKQSKISKAFSLKNLSKKFSGSTDSLSSQKSTFSLKQKKCKVIKIEEE</sequence>
<accession>A0A437AJ59</accession>
<dbReference type="EMBL" id="RCSS01000609">
    <property type="protein sequence ID" value="RVD91200.1"/>
    <property type="molecule type" value="Genomic_DNA"/>
</dbReference>
<name>A0A437AJ59_9MICR</name>
<organism evidence="2 3">
    <name type="scientific">Tubulinosema ratisbonensis</name>
    <dbReference type="NCBI Taxonomy" id="291195"/>
    <lineage>
        <taxon>Eukaryota</taxon>
        <taxon>Fungi</taxon>
        <taxon>Fungi incertae sedis</taxon>
        <taxon>Microsporidia</taxon>
        <taxon>Tubulinosematoidea</taxon>
        <taxon>Tubulinosematidae</taxon>
        <taxon>Tubulinosema</taxon>
    </lineage>
</organism>
<comment type="caution">
    <text evidence="2">The sequence shown here is derived from an EMBL/GenBank/DDBJ whole genome shotgun (WGS) entry which is preliminary data.</text>
</comment>